<comment type="caution">
    <text evidence="2">The sequence shown here is derived from an EMBL/GenBank/DDBJ whole genome shotgun (WGS) entry which is preliminary data.</text>
</comment>
<dbReference type="PANTHER" id="PTHR43737">
    <property type="entry name" value="BLL7424 PROTEIN"/>
    <property type="match status" value="1"/>
</dbReference>
<dbReference type="PROSITE" id="PS51257">
    <property type="entry name" value="PROKAR_LIPOPROTEIN"/>
    <property type="match status" value="1"/>
</dbReference>
<dbReference type="RefSeq" id="WP_161088744.1">
    <property type="nucleotide sequence ID" value="NZ_WWCV01000005.1"/>
</dbReference>
<proteinExistence type="predicted"/>
<feature type="signal peptide" evidence="1">
    <location>
        <begin position="1"/>
        <end position="22"/>
    </location>
</feature>
<sequence length="593" mass="64634">MKLSHLKLTVGVAILVTLGACGGGTGQTAQGGSKDQTKAEVQTSDTAGAATKAISRLAGTVQRMLMSSTTATNTPISPQDASRFLSHASFGATDQSIAAVAAAGQASWIEAQFALPQTLHRNYMVEYNATLKNGAVVSSMDFQGSFWKQAVTGEDQLRQRMAYALSQIFVISTMDSNLYHHPLGVADYYDKLGQYAFGNYRDLLQMVALHPMMGTYLSHLRNQKEGTYRVPDENFAREIMQLMSIGLYQLNQDGSQKLVNGQPVETYTHDDIAGLAKVFTGWSWAGPDQSVNRFFGVTIDPARDYTPMQIYPDYHSGSTKSFLGVTLSGNNGPNELTIALNTLFNHPNVGPFIGRELIQRLVMSNPSPAYISRVAAAFADNGSGVRGDMKAVIRAVLLDPEALDASTQKKLREPVLRLANWMRAFKGKSSSGYFPAWPTDDPSTGLGQSALRSPSVFNFYRPNYTPPNSTLATAGKVAPEMQITNGPSTVGYLNFMQDAIPLGVGKDFDVKPDYTTELGLILQPDQLVDRVNLLLLNGTMSSTLRNAIISAVNSIEQPVPTMWNAWNVDMGKKNRVYLAIYLAMASPEYLVQR</sequence>
<dbReference type="AlphaFoldDB" id="A0A845HCJ3"/>
<dbReference type="InterPro" id="IPR014917">
    <property type="entry name" value="DUF1800"/>
</dbReference>
<protein>
    <submittedName>
        <fullName evidence="2">DUF1800 family protein</fullName>
    </submittedName>
</protein>
<evidence type="ECO:0000256" key="1">
    <source>
        <dbReference type="SAM" id="SignalP"/>
    </source>
</evidence>
<evidence type="ECO:0000313" key="3">
    <source>
        <dbReference type="Proteomes" id="UP000484875"/>
    </source>
</evidence>
<dbReference type="EMBL" id="WWCV01000005">
    <property type="protein sequence ID" value="MYN15977.1"/>
    <property type="molecule type" value="Genomic_DNA"/>
</dbReference>
<accession>A0A845HCJ3</accession>
<gene>
    <name evidence="2" type="ORF">GTP81_04360</name>
</gene>
<dbReference type="PANTHER" id="PTHR43737:SF1">
    <property type="entry name" value="DUF1501 DOMAIN-CONTAINING PROTEIN"/>
    <property type="match status" value="1"/>
</dbReference>
<organism evidence="2 3">
    <name type="scientific">Duganella vulcania</name>
    <dbReference type="NCBI Taxonomy" id="2692166"/>
    <lineage>
        <taxon>Bacteria</taxon>
        <taxon>Pseudomonadati</taxon>
        <taxon>Pseudomonadota</taxon>
        <taxon>Betaproteobacteria</taxon>
        <taxon>Burkholderiales</taxon>
        <taxon>Oxalobacteraceae</taxon>
        <taxon>Telluria group</taxon>
        <taxon>Duganella</taxon>
    </lineage>
</organism>
<name>A0A845HCJ3_9BURK</name>
<reference evidence="2 3" key="1">
    <citation type="submission" date="2019-12" db="EMBL/GenBank/DDBJ databases">
        <title>Novel species isolated from a subtropical stream in China.</title>
        <authorList>
            <person name="Lu H."/>
        </authorList>
    </citation>
    <scope>NUCLEOTIDE SEQUENCE [LARGE SCALE GENOMIC DNA]</scope>
    <source>
        <strain evidence="2 3">FT107W</strain>
    </source>
</reference>
<dbReference type="Proteomes" id="UP000484875">
    <property type="component" value="Unassembled WGS sequence"/>
</dbReference>
<evidence type="ECO:0000313" key="2">
    <source>
        <dbReference type="EMBL" id="MYN15977.1"/>
    </source>
</evidence>
<keyword evidence="3" id="KW-1185">Reference proteome</keyword>
<dbReference type="Pfam" id="PF08811">
    <property type="entry name" value="DUF1800"/>
    <property type="match status" value="1"/>
</dbReference>
<feature type="chain" id="PRO_5032483677" evidence="1">
    <location>
        <begin position="23"/>
        <end position="593"/>
    </location>
</feature>
<keyword evidence="1" id="KW-0732">Signal</keyword>